<protein>
    <submittedName>
        <fullName evidence="1">Uncharacterized protein</fullName>
    </submittedName>
</protein>
<dbReference type="RefSeq" id="WP_145271615.1">
    <property type="nucleotide sequence ID" value="NZ_CP036426.1"/>
</dbReference>
<evidence type="ECO:0000313" key="2">
    <source>
        <dbReference type="Proteomes" id="UP000317835"/>
    </source>
</evidence>
<accession>A0A518H4M7</accession>
<name>A0A518H4M7_9BACT</name>
<keyword evidence="2" id="KW-1185">Reference proteome</keyword>
<dbReference type="EMBL" id="CP036426">
    <property type="protein sequence ID" value="QDV35793.1"/>
    <property type="molecule type" value="Genomic_DNA"/>
</dbReference>
<organism evidence="1 2">
    <name type="scientific">Tautonia plasticadhaerens</name>
    <dbReference type="NCBI Taxonomy" id="2527974"/>
    <lineage>
        <taxon>Bacteria</taxon>
        <taxon>Pseudomonadati</taxon>
        <taxon>Planctomycetota</taxon>
        <taxon>Planctomycetia</taxon>
        <taxon>Isosphaerales</taxon>
        <taxon>Isosphaeraceae</taxon>
        <taxon>Tautonia</taxon>
    </lineage>
</organism>
<gene>
    <name evidence="1" type="ORF">ElP_37010</name>
</gene>
<dbReference type="OrthoDB" id="122649at2"/>
<sequence>MIAQRLIQVWATMVVGDGIVAAIEPRRHAALWRGGPAPYREVVDWCHRHPGATRAIGVAWAGFGLWLALRQLPPPEESR</sequence>
<proteinExistence type="predicted"/>
<evidence type="ECO:0000313" key="1">
    <source>
        <dbReference type="EMBL" id="QDV35793.1"/>
    </source>
</evidence>
<dbReference type="AlphaFoldDB" id="A0A518H4M7"/>
<dbReference type="Proteomes" id="UP000317835">
    <property type="component" value="Chromosome"/>
</dbReference>
<dbReference type="KEGG" id="tpla:ElP_37010"/>
<reference evidence="1 2" key="1">
    <citation type="submission" date="2019-02" db="EMBL/GenBank/DDBJ databases">
        <title>Deep-cultivation of Planctomycetes and their phenomic and genomic characterization uncovers novel biology.</title>
        <authorList>
            <person name="Wiegand S."/>
            <person name="Jogler M."/>
            <person name="Boedeker C."/>
            <person name="Pinto D."/>
            <person name="Vollmers J."/>
            <person name="Rivas-Marin E."/>
            <person name="Kohn T."/>
            <person name="Peeters S.H."/>
            <person name="Heuer A."/>
            <person name="Rast P."/>
            <person name="Oberbeckmann S."/>
            <person name="Bunk B."/>
            <person name="Jeske O."/>
            <person name="Meyerdierks A."/>
            <person name="Storesund J.E."/>
            <person name="Kallscheuer N."/>
            <person name="Luecker S."/>
            <person name="Lage O.M."/>
            <person name="Pohl T."/>
            <person name="Merkel B.J."/>
            <person name="Hornburger P."/>
            <person name="Mueller R.-W."/>
            <person name="Bruemmer F."/>
            <person name="Labrenz M."/>
            <person name="Spormann A.M."/>
            <person name="Op den Camp H."/>
            <person name="Overmann J."/>
            <person name="Amann R."/>
            <person name="Jetten M.S.M."/>
            <person name="Mascher T."/>
            <person name="Medema M.H."/>
            <person name="Devos D.P."/>
            <person name="Kaster A.-K."/>
            <person name="Ovreas L."/>
            <person name="Rohde M."/>
            <person name="Galperin M.Y."/>
            <person name="Jogler C."/>
        </authorList>
    </citation>
    <scope>NUCLEOTIDE SEQUENCE [LARGE SCALE GENOMIC DNA]</scope>
    <source>
        <strain evidence="1 2">ElP</strain>
    </source>
</reference>